<dbReference type="InterPro" id="IPR035956">
    <property type="entry name" value="RimP_N_sf"/>
</dbReference>
<name>A0A381T2N1_9ZZZZ</name>
<gene>
    <name evidence="5" type="ORF">METZ01_LOCUS62808</name>
</gene>
<dbReference type="Pfam" id="PF02576">
    <property type="entry name" value="RimP_N"/>
    <property type="match status" value="1"/>
</dbReference>
<dbReference type="CDD" id="cd01734">
    <property type="entry name" value="YlxS_C"/>
    <property type="match status" value="1"/>
</dbReference>
<dbReference type="AlphaFoldDB" id="A0A381T2N1"/>
<proteinExistence type="inferred from homology"/>
<dbReference type="SUPFAM" id="SSF74942">
    <property type="entry name" value="YhbC-like, C-terminal domain"/>
    <property type="match status" value="1"/>
</dbReference>
<keyword evidence="2" id="KW-0690">Ribosome biogenesis</keyword>
<protein>
    <recommendedName>
        <fullName evidence="6">Ribosome maturation factor RimP N-terminal domain-containing protein</fullName>
    </recommendedName>
</protein>
<dbReference type="FunFam" id="3.30.300.70:FF:000001">
    <property type="entry name" value="Ribosome maturation factor RimP"/>
    <property type="match status" value="1"/>
</dbReference>
<dbReference type="Pfam" id="PF17384">
    <property type="entry name" value="DUF150_C"/>
    <property type="match status" value="1"/>
</dbReference>
<dbReference type="InterPro" id="IPR036847">
    <property type="entry name" value="RimP_C_sf"/>
</dbReference>
<evidence type="ECO:0000259" key="4">
    <source>
        <dbReference type="Pfam" id="PF17384"/>
    </source>
</evidence>
<dbReference type="GO" id="GO:0005829">
    <property type="term" value="C:cytosol"/>
    <property type="evidence" value="ECO:0007669"/>
    <property type="project" value="TreeGrafter"/>
</dbReference>
<dbReference type="InterPro" id="IPR028998">
    <property type="entry name" value="RimP_C"/>
</dbReference>
<dbReference type="PANTHER" id="PTHR33867:SF1">
    <property type="entry name" value="RIBOSOME MATURATION FACTOR RIMP"/>
    <property type="match status" value="1"/>
</dbReference>
<accession>A0A381T2N1</accession>
<dbReference type="SUPFAM" id="SSF75420">
    <property type="entry name" value="YhbC-like, N-terminal domain"/>
    <property type="match status" value="1"/>
</dbReference>
<sequence>MKERINKIIQPGVELLGYELIDVECNQGKNSLKIIVYIDHAKGIKIDDCVKVTNAISKIIDEDSDLIEDYNLEVSSPGLNRKLILKEHFDKFIGKDIKVKLKTKIDNRKIYKGILLERIDDRISIVENNQKISIQMDTIEICRLVPAFE</sequence>
<dbReference type="HAMAP" id="MF_01077">
    <property type="entry name" value="RimP"/>
    <property type="match status" value="1"/>
</dbReference>
<keyword evidence="1" id="KW-0963">Cytoplasm</keyword>
<dbReference type="Gene3D" id="3.30.300.70">
    <property type="entry name" value="RimP-like superfamily, N-terminal"/>
    <property type="match status" value="1"/>
</dbReference>
<dbReference type="GO" id="GO:0000028">
    <property type="term" value="P:ribosomal small subunit assembly"/>
    <property type="evidence" value="ECO:0007669"/>
    <property type="project" value="TreeGrafter"/>
</dbReference>
<reference evidence="5" key="1">
    <citation type="submission" date="2018-05" db="EMBL/GenBank/DDBJ databases">
        <authorList>
            <person name="Lanie J.A."/>
            <person name="Ng W.-L."/>
            <person name="Kazmierczak K.M."/>
            <person name="Andrzejewski T.M."/>
            <person name="Davidsen T.M."/>
            <person name="Wayne K.J."/>
            <person name="Tettelin H."/>
            <person name="Glass J.I."/>
            <person name="Rusch D."/>
            <person name="Podicherti R."/>
            <person name="Tsui H.-C.T."/>
            <person name="Winkler M.E."/>
        </authorList>
    </citation>
    <scope>NUCLEOTIDE SEQUENCE</scope>
</reference>
<dbReference type="PANTHER" id="PTHR33867">
    <property type="entry name" value="RIBOSOME MATURATION FACTOR RIMP"/>
    <property type="match status" value="1"/>
</dbReference>
<evidence type="ECO:0000313" key="5">
    <source>
        <dbReference type="EMBL" id="SVA09954.1"/>
    </source>
</evidence>
<dbReference type="InterPro" id="IPR003728">
    <property type="entry name" value="Ribosome_maturation_RimP"/>
</dbReference>
<dbReference type="InterPro" id="IPR028989">
    <property type="entry name" value="RimP_N"/>
</dbReference>
<feature type="domain" description="Ribosome maturation factor RimP N-terminal" evidence="3">
    <location>
        <begin position="8"/>
        <end position="79"/>
    </location>
</feature>
<evidence type="ECO:0000256" key="1">
    <source>
        <dbReference type="ARBA" id="ARBA00022490"/>
    </source>
</evidence>
<dbReference type="EMBL" id="UINC01003872">
    <property type="protein sequence ID" value="SVA09954.1"/>
    <property type="molecule type" value="Genomic_DNA"/>
</dbReference>
<dbReference type="Gene3D" id="2.30.30.180">
    <property type="entry name" value="Ribosome maturation factor RimP, C-terminal domain"/>
    <property type="match status" value="1"/>
</dbReference>
<evidence type="ECO:0000259" key="3">
    <source>
        <dbReference type="Pfam" id="PF02576"/>
    </source>
</evidence>
<organism evidence="5">
    <name type="scientific">marine metagenome</name>
    <dbReference type="NCBI Taxonomy" id="408172"/>
    <lineage>
        <taxon>unclassified sequences</taxon>
        <taxon>metagenomes</taxon>
        <taxon>ecological metagenomes</taxon>
    </lineage>
</organism>
<evidence type="ECO:0008006" key="6">
    <source>
        <dbReference type="Google" id="ProtNLM"/>
    </source>
</evidence>
<dbReference type="GO" id="GO:0006412">
    <property type="term" value="P:translation"/>
    <property type="evidence" value="ECO:0007669"/>
    <property type="project" value="TreeGrafter"/>
</dbReference>
<evidence type="ECO:0000256" key="2">
    <source>
        <dbReference type="ARBA" id="ARBA00022517"/>
    </source>
</evidence>
<feature type="domain" description="Ribosome maturation factor RimP C-terminal" evidence="4">
    <location>
        <begin position="86"/>
        <end position="148"/>
    </location>
</feature>